<keyword evidence="17" id="KW-0675">Receptor</keyword>
<keyword evidence="5 11" id="KW-0812">Transmembrane</keyword>
<comment type="subcellular location">
    <subcellularLocation>
        <location evidence="1 11">Cell outer membrane</location>
        <topology evidence="1 11">Multi-pass membrane protein</topology>
    </subcellularLocation>
</comment>
<sequence length="825" mass="88649">MKAAYLIAAVSQLALASTANAQTATSQPPAEAPAAQTAGDASETDAQASDRASGGDILVTARRREERIQDVPVSITAVSGEALVERGVTDAFGLQSQTPSLSVTANGASRTSVAYAIRGQRTQEAQLLTDQPVGAYYAEVVAPRPYGFGSNFYDIQSVQVLKGVQGTLFGRNMTGGAVLVEPNHPDLSDYHAEVTGQYGNYDLKDVTGMVNIPVVKDVFALRVAGKYRDRTGFTRDVSTGRDYDDQHYYAFRVSGELKLGRLRNFLTFDYLKQDEHGTGLKLIGYNLVDPRNGQPTVIAQQIGASPFFPLAAGAPPQDLVANFNRALALGRYRIDTGGVGTNPTIDGAAGIPYNRIKNYGIINKTTFDAGPVTFKNIFGYRKIDYVNHTDYDGSPNALIFPIQFSNTENYSEEFQMQGTPFGDAFQLTTGGYFFLEKGTDGAFANTFPQLTSIGYASGFPALAGVFLTQNADAFNQSQIGEGLARSYAFYLSGTYNLTDQFKVSGGVRYNNDLRRATVGPSVPNLVIPGFGTGFCVFNGFGAVPLNDCSFTRRLKNEAVTWDATLQYQTDSDLNLYVSARRGYRAGGFNLRAQSDVAFRPFQPETVQEYEAGIKNSFDLGVGKLTTNLAAFFQDYKNVQRQQNIVVGAQIATIVSNIGVQHNYGGEFEANLNFDNGLSLNLFYSYVDIKVIEGDNGTIALNSIPKHQVGGGITYNRDIDGVGDLNANVNATYRSDTPLDDFDLGAVQPGYALANARVGVSRIGGSNFGVAVFANNIFNTYYMQGGLYLASGGPAVGGVPPSGGPGFSASTFGEPRTYGIELSAKF</sequence>
<feature type="compositionally biased region" description="Low complexity" evidence="13">
    <location>
        <begin position="24"/>
        <end position="38"/>
    </location>
</feature>
<feature type="region of interest" description="Disordered" evidence="13">
    <location>
        <begin position="24"/>
        <end position="54"/>
    </location>
</feature>
<accession>A0A7W9AQL4</accession>
<keyword evidence="10 11" id="KW-0998">Cell outer membrane</keyword>
<keyword evidence="9 11" id="KW-0472">Membrane</keyword>
<feature type="domain" description="TonB-dependent receptor-like beta-barrel" evidence="15">
    <location>
        <begin position="319"/>
        <end position="776"/>
    </location>
</feature>
<dbReference type="PANTHER" id="PTHR32552">
    <property type="entry name" value="FERRICHROME IRON RECEPTOR-RELATED"/>
    <property type="match status" value="1"/>
</dbReference>
<dbReference type="InterPro" id="IPR012910">
    <property type="entry name" value="Plug_dom"/>
</dbReference>
<evidence type="ECO:0000256" key="12">
    <source>
        <dbReference type="RuleBase" id="RU003357"/>
    </source>
</evidence>
<evidence type="ECO:0000256" key="13">
    <source>
        <dbReference type="SAM" id="MobiDB-lite"/>
    </source>
</evidence>
<evidence type="ECO:0000256" key="7">
    <source>
        <dbReference type="ARBA" id="ARBA00023065"/>
    </source>
</evidence>
<dbReference type="InterPro" id="IPR039426">
    <property type="entry name" value="TonB-dep_rcpt-like"/>
</dbReference>
<evidence type="ECO:0000256" key="6">
    <source>
        <dbReference type="ARBA" id="ARBA00023004"/>
    </source>
</evidence>
<evidence type="ECO:0000256" key="1">
    <source>
        <dbReference type="ARBA" id="ARBA00004571"/>
    </source>
</evidence>
<organism evidence="17 18">
    <name type="scientific">Sphingomonas yantingensis</name>
    <dbReference type="NCBI Taxonomy" id="1241761"/>
    <lineage>
        <taxon>Bacteria</taxon>
        <taxon>Pseudomonadati</taxon>
        <taxon>Pseudomonadota</taxon>
        <taxon>Alphaproteobacteria</taxon>
        <taxon>Sphingomonadales</taxon>
        <taxon>Sphingomonadaceae</taxon>
        <taxon>Sphingomonas</taxon>
    </lineage>
</organism>
<comment type="caution">
    <text evidence="17">The sequence shown here is derived from an EMBL/GenBank/DDBJ whole genome shotgun (WGS) entry which is preliminary data.</text>
</comment>
<gene>
    <name evidence="17" type="ORF">FHR19_001976</name>
</gene>
<dbReference type="InterPro" id="IPR036942">
    <property type="entry name" value="Beta-barrel_TonB_sf"/>
</dbReference>
<dbReference type="RefSeq" id="WP_184027518.1">
    <property type="nucleotide sequence ID" value="NZ_JACIJJ010000002.1"/>
</dbReference>
<comment type="similarity">
    <text evidence="11 12">Belongs to the TonB-dependent receptor family.</text>
</comment>
<dbReference type="EMBL" id="JACIJJ010000002">
    <property type="protein sequence ID" value="MBB5698631.1"/>
    <property type="molecule type" value="Genomic_DNA"/>
</dbReference>
<keyword evidence="8 12" id="KW-0798">TonB box</keyword>
<evidence type="ECO:0000256" key="10">
    <source>
        <dbReference type="ARBA" id="ARBA00023237"/>
    </source>
</evidence>
<keyword evidence="3 11" id="KW-1134">Transmembrane beta strand</keyword>
<dbReference type="Pfam" id="PF00593">
    <property type="entry name" value="TonB_dep_Rec_b-barrel"/>
    <property type="match status" value="1"/>
</dbReference>
<evidence type="ECO:0000256" key="9">
    <source>
        <dbReference type="ARBA" id="ARBA00023136"/>
    </source>
</evidence>
<dbReference type="Gene3D" id="2.40.170.20">
    <property type="entry name" value="TonB-dependent receptor, beta-barrel domain"/>
    <property type="match status" value="2"/>
</dbReference>
<dbReference type="PANTHER" id="PTHR32552:SF81">
    <property type="entry name" value="TONB-DEPENDENT OUTER MEMBRANE RECEPTOR"/>
    <property type="match status" value="1"/>
</dbReference>
<evidence type="ECO:0000256" key="4">
    <source>
        <dbReference type="ARBA" id="ARBA00022496"/>
    </source>
</evidence>
<reference evidence="17 18" key="1">
    <citation type="submission" date="2020-08" db="EMBL/GenBank/DDBJ databases">
        <title>Genomic Encyclopedia of Type Strains, Phase IV (KMG-IV): sequencing the most valuable type-strain genomes for metagenomic binning, comparative biology and taxonomic classification.</title>
        <authorList>
            <person name="Goeker M."/>
        </authorList>
    </citation>
    <scope>NUCLEOTIDE SEQUENCE [LARGE SCALE GENOMIC DNA]</scope>
    <source>
        <strain evidence="17 18">DSM 27244</strain>
    </source>
</reference>
<protein>
    <submittedName>
        <fullName evidence="17">Iron complex outermembrane receptor protein</fullName>
    </submittedName>
</protein>
<dbReference type="InterPro" id="IPR000531">
    <property type="entry name" value="Beta-barrel_TonB"/>
</dbReference>
<dbReference type="PROSITE" id="PS52016">
    <property type="entry name" value="TONB_DEPENDENT_REC_3"/>
    <property type="match status" value="1"/>
</dbReference>
<evidence type="ECO:0000256" key="8">
    <source>
        <dbReference type="ARBA" id="ARBA00023077"/>
    </source>
</evidence>
<feature type="chain" id="PRO_5030540700" evidence="14">
    <location>
        <begin position="22"/>
        <end position="825"/>
    </location>
</feature>
<dbReference type="SUPFAM" id="SSF56935">
    <property type="entry name" value="Porins"/>
    <property type="match status" value="1"/>
</dbReference>
<evidence type="ECO:0000256" key="5">
    <source>
        <dbReference type="ARBA" id="ARBA00022692"/>
    </source>
</evidence>
<keyword evidence="6" id="KW-0408">Iron</keyword>
<evidence type="ECO:0000256" key="14">
    <source>
        <dbReference type="SAM" id="SignalP"/>
    </source>
</evidence>
<feature type="domain" description="TonB-dependent receptor plug" evidence="16">
    <location>
        <begin position="68"/>
        <end position="177"/>
    </location>
</feature>
<name>A0A7W9AQL4_9SPHN</name>
<evidence type="ECO:0000256" key="11">
    <source>
        <dbReference type="PROSITE-ProRule" id="PRU01360"/>
    </source>
</evidence>
<dbReference type="Pfam" id="PF07715">
    <property type="entry name" value="Plug"/>
    <property type="match status" value="1"/>
</dbReference>
<evidence type="ECO:0000259" key="16">
    <source>
        <dbReference type="Pfam" id="PF07715"/>
    </source>
</evidence>
<evidence type="ECO:0000313" key="18">
    <source>
        <dbReference type="Proteomes" id="UP000557739"/>
    </source>
</evidence>
<evidence type="ECO:0000259" key="15">
    <source>
        <dbReference type="Pfam" id="PF00593"/>
    </source>
</evidence>
<keyword evidence="18" id="KW-1185">Reference proteome</keyword>
<keyword evidence="2 11" id="KW-0813">Transport</keyword>
<keyword evidence="4" id="KW-0410">Iron transport</keyword>
<evidence type="ECO:0000256" key="3">
    <source>
        <dbReference type="ARBA" id="ARBA00022452"/>
    </source>
</evidence>
<dbReference type="AlphaFoldDB" id="A0A7W9AQL4"/>
<evidence type="ECO:0000256" key="2">
    <source>
        <dbReference type="ARBA" id="ARBA00022448"/>
    </source>
</evidence>
<proteinExistence type="inferred from homology"/>
<evidence type="ECO:0000313" key="17">
    <source>
        <dbReference type="EMBL" id="MBB5698631.1"/>
    </source>
</evidence>
<feature type="signal peptide" evidence="14">
    <location>
        <begin position="1"/>
        <end position="21"/>
    </location>
</feature>
<keyword evidence="7" id="KW-0406">Ion transport</keyword>
<dbReference type="Proteomes" id="UP000557739">
    <property type="component" value="Unassembled WGS sequence"/>
</dbReference>
<keyword evidence="14" id="KW-0732">Signal</keyword>
<dbReference type="GO" id="GO:0009279">
    <property type="term" value="C:cell outer membrane"/>
    <property type="evidence" value="ECO:0007669"/>
    <property type="project" value="UniProtKB-SubCell"/>
</dbReference>
<dbReference type="GO" id="GO:0006826">
    <property type="term" value="P:iron ion transport"/>
    <property type="evidence" value="ECO:0007669"/>
    <property type="project" value="UniProtKB-KW"/>
</dbReference>